<dbReference type="SUPFAM" id="SSF51395">
    <property type="entry name" value="FMN-linked oxidoreductases"/>
    <property type="match status" value="1"/>
</dbReference>
<dbReference type="PANTHER" id="PTHR45936:SF1">
    <property type="entry name" value="TRNA-DIHYDROURIDINE(20) SYNTHASE [NAD(P)+]-LIKE"/>
    <property type="match status" value="1"/>
</dbReference>
<feature type="compositionally biased region" description="Polar residues" evidence="9">
    <location>
        <begin position="69"/>
        <end position="83"/>
    </location>
</feature>
<dbReference type="InterPro" id="IPR013785">
    <property type="entry name" value="Aldolase_TIM"/>
</dbReference>
<dbReference type="InterPro" id="IPR018517">
    <property type="entry name" value="tRNA_hU_synthase_CS"/>
</dbReference>
<evidence type="ECO:0000256" key="5">
    <source>
        <dbReference type="ARBA" id="ARBA00022694"/>
    </source>
</evidence>
<dbReference type="GO" id="GO:0017150">
    <property type="term" value="F:tRNA dihydrouridine synthase activity"/>
    <property type="evidence" value="ECO:0007669"/>
    <property type="project" value="InterPro"/>
</dbReference>
<dbReference type="GO" id="GO:0050660">
    <property type="term" value="F:flavin adenine dinucleotide binding"/>
    <property type="evidence" value="ECO:0007669"/>
    <property type="project" value="InterPro"/>
</dbReference>
<keyword evidence="12" id="KW-1185">Reference proteome</keyword>
<comment type="cofactor">
    <cofactor evidence="1">
        <name>FMN</name>
        <dbReference type="ChEBI" id="CHEBI:58210"/>
    </cofactor>
</comment>
<keyword evidence="2" id="KW-0285">Flavoprotein</keyword>
<dbReference type="OrthoDB" id="10262250at2759"/>
<dbReference type="CDD" id="cd02801">
    <property type="entry name" value="DUS_like_FMN"/>
    <property type="match status" value="1"/>
</dbReference>
<evidence type="ECO:0000256" key="3">
    <source>
        <dbReference type="ARBA" id="ARBA00022643"/>
    </source>
</evidence>
<dbReference type="STRING" id="1295533.A0A1E3HT86"/>
<keyword evidence="6" id="KW-0560">Oxidoreductase</keyword>
<dbReference type="GO" id="GO:0005737">
    <property type="term" value="C:cytoplasm"/>
    <property type="evidence" value="ECO:0007669"/>
    <property type="project" value="TreeGrafter"/>
</dbReference>
<organism evidence="11 12">
    <name type="scientific">Cryptococcus amylolentus CBS 6039</name>
    <dbReference type="NCBI Taxonomy" id="1295533"/>
    <lineage>
        <taxon>Eukaryota</taxon>
        <taxon>Fungi</taxon>
        <taxon>Dikarya</taxon>
        <taxon>Basidiomycota</taxon>
        <taxon>Agaricomycotina</taxon>
        <taxon>Tremellomycetes</taxon>
        <taxon>Tremellales</taxon>
        <taxon>Cryptococcaceae</taxon>
        <taxon>Cryptococcus</taxon>
    </lineage>
</organism>
<evidence type="ECO:0000256" key="2">
    <source>
        <dbReference type="ARBA" id="ARBA00022630"/>
    </source>
</evidence>
<evidence type="ECO:0000256" key="9">
    <source>
        <dbReference type="SAM" id="MobiDB-lite"/>
    </source>
</evidence>
<evidence type="ECO:0000259" key="10">
    <source>
        <dbReference type="Pfam" id="PF01207"/>
    </source>
</evidence>
<dbReference type="InterPro" id="IPR035587">
    <property type="entry name" value="DUS-like_FMN-bd"/>
</dbReference>
<feature type="domain" description="DUS-like FMN-binding" evidence="10">
    <location>
        <begin position="121"/>
        <end position="356"/>
    </location>
</feature>
<dbReference type="Proteomes" id="UP000094065">
    <property type="component" value="Unassembled WGS sequence"/>
</dbReference>
<protein>
    <recommendedName>
        <fullName evidence="10">DUS-like FMN-binding domain-containing protein</fullName>
    </recommendedName>
</protein>
<reference evidence="11 12" key="1">
    <citation type="submission" date="2016-06" db="EMBL/GenBank/DDBJ databases">
        <title>Evolution of pathogenesis and genome organization in the Tremellales.</title>
        <authorList>
            <person name="Cuomo C."/>
            <person name="Litvintseva A."/>
            <person name="Heitman J."/>
            <person name="Chen Y."/>
            <person name="Sun S."/>
            <person name="Springer D."/>
            <person name="Dromer F."/>
            <person name="Young S."/>
            <person name="Zeng Q."/>
            <person name="Chapman S."/>
            <person name="Gujja S."/>
            <person name="Saif S."/>
            <person name="Birren B."/>
        </authorList>
    </citation>
    <scope>NUCLEOTIDE SEQUENCE [LARGE SCALE GENOMIC DNA]</scope>
    <source>
        <strain evidence="11 12">CBS 6039</strain>
    </source>
</reference>
<feature type="region of interest" description="Disordered" evidence="9">
    <location>
        <begin position="28"/>
        <end position="86"/>
    </location>
</feature>
<comment type="catalytic activity">
    <reaction evidence="8">
        <text>a 5,6-dihydrouridine in mRNA + NADP(+) = a uridine in mRNA + NADPH + H(+)</text>
        <dbReference type="Rhea" id="RHEA:69855"/>
        <dbReference type="Rhea" id="RHEA-COMP:14658"/>
        <dbReference type="Rhea" id="RHEA-COMP:17789"/>
        <dbReference type="ChEBI" id="CHEBI:15378"/>
        <dbReference type="ChEBI" id="CHEBI:57783"/>
        <dbReference type="ChEBI" id="CHEBI:58349"/>
        <dbReference type="ChEBI" id="CHEBI:65315"/>
        <dbReference type="ChEBI" id="CHEBI:74443"/>
    </reaction>
    <physiologicalReaction direction="right-to-left" evidence="8">
        <dbReference type="Rhea" id="RHEA:69857"/>
    </physiologicalReaction>
</comment>
<evidence type="ECO:0000313" key="12">
    <source>
        <dbReference type="Proteomes" id="UP000094065"/>
    </source>
</evidence>
<keyword evidence="4" id="KW-0507">mRNA processing</keyword>
<gene>
    <name evidence="11" type="ORF">L202_04246</name>
</gene>
<evidence type="ECO:0000313" key="11">
    <source>
        <dbReference type="EMBL" id="ODN78661.1"/>
    </source>
</evidence>
<dbReference type="Pfam" id="PF01207">
    <property type="entry name" value="Dus"/>
    <property type="match status" value="1"/>
</dbReference>
<name>A0A1E3HT86_9TREE</name>
<dbReference type="GO" id="GO:0006397">
    <property type="term" value="P:mRNA processing"/>
    <property type="evidence" value="ECO:0007669"/>
    <property type="project" value="UniProtKB-KW"/>
</dbReference>
<dbReference type="GeneID" id="30155555"/>
<evidence type="ECO:0000256" key="1">
    <source>
        <dbReference type="ARBA" id="ARBA00001917"/>
    </source>
</evidence>
<evidence type="ECO:0000256" key="4">
    <source>
        <dbReference type="ARBA" id="ARBA00022664"/>
    </source>
</evidence>
<dbReference type="Gene3D" id="3.20.20.70">
    <property type="entry name" value="Aldolase class I"/>
    <property type="match status" value="1"/>
</dbReference>
<dbReference type="PANTHER" id="PTHR45936">
    <property type="entry name" value="TRNA-DIHYDROURIDINE(20) SYNTHASE [NAD(P)+]-LIKE"/>
    <property type="match status" value="1"/>
</dbReference>
<dbReference type="RefSeq" id="XP_018993707.1">
    <property type="nucleotide sequence ID" value="XM_019138270.1"/>
</dbReference>
<dbReference type="EMBL" id="AWGJ01000006">
    <property type="protein sequence ID" value="ODN78661.1"/>
    <property type="molecule type" value="Genomic_DNA"/>
</dbReference>
<dbReference type="InterPro" id="IPR052582">
    <property type="entry name" value="tRNA-DUS-like"/>
</dbReference>
<keyword evidence="3" id="KW-0288">FMN</keyword>
<comment type="caution">
    <text evidence="11">The sequence shown here is derived from an EMBL/GenBank/DDBJ whole genome shotgun (WGS) entry which is preliminary data.</text>
</comment>
<dbReference type="AlphaFoldDB" id="A0A1E3HT86"/>
<evidence type="ECO:0000256" key="8">
    <source>
        <dbReference type="ARBA" id="ARBA00049447"/>
    </source>
</evidence>
<accession>A0A1E3HT86</accession>
<sequence length="500" mass="54770">MSLRAARLPKLFTRPHLFRSPQVSLFTTMPVPTPRDSSPSAEHRPSKRTKSITDHVLPGAMLTNEELDNSSFTTSDPGLTTSPFPRDTRSEEQLVAEQMDLPVEVSREYENDIDYREKLVLAPMVRTGSLPMRLLSLYYGAGLVWSPEVVDKAIIGCERVVDPESGVITYHKGQGPIFTTHPIEKPYLIFQIGSSDPALAVKAAQTVQQDVAGIDLNCGCPKPFSTHSGMGAALLSTPDLLLDILRALLTSIPLPISCKIRLLPTQPSTKLLVSRIIRTGIRNLTVHCRTRDMRPGVPAVWSRLADLVALGKKRGIPITCNGDGEGWSNWEAIRAQTGADSLMLARAAERNPSVFLPIGPRCNLTEVIPRLLAIAEYTKNPWGNTKFLLSQFKPSPPPISDMPKAERKRLSQVVAQCKSIDEAAAGLGLSLAKGTVIFASIVERIESIQSGTNVWEERRLAEEKGEVLDEPQGLEERAEVDGFEVGVGQAEDEEEMAMNG</sequence>
<keyword evidence="5" id="KW-0819">tRNA processing</keyword>
<proteinExistence type="predicted"/>
<dbReference type="PROSITE" id="PS01136">
    <property type="entry name" value="UPF0034"/>
    <property type="match status" value="1"/>
</dbReference>
<comment type="catalytic activity">
    <reaction evidence="7">
        <text>a 5,6-dihydrouridine in mRNA + NAD(+) = a uridine in mRNA + NADH + H(+)</text>
        <dbReference type="Rhea" id="RHEA:69851"/>
        <dbReference type="Rhea" id="RHEA-COMP:14658"/>
        <dbReference type="Rhea" id="RHEA-COMP:17789"/>
        <dbReference type="ChEBI" id="CHEBI:15378"/>
        <dbReference type="ChEBI" id="CHEBI:57540"/>
        <dbReference type="ChEBI" id="CHEBI:57945"/>
        <dbReference type="ChEBI" id="CHEBI:65315"/>
        <dbReference type="ChEBI" id="CHEBI:74443"/>
    </reaction>
    <physiologicalReaction direction="right-to-left" evidence="7">
        <dbReference type="Rhea" id="RHEA:69853"/>
    </physiologicalReaction>
</comment>
<evidence type="ECO:0000256" key="7">
    <source>
        <dbReference type="ARBA" id="ARBA00048342"/>
    </source>
</evidence>
<evidence type="ECO:0000256" key="6">
    <source>
        <dbReference type="ARBA" id="ARBA00023002"/>
    </source>
</evidence>